<comment type="caution">
    <text evidence="3">The sequence shown here is derived from an EMBL/GenBank/DDBJ whole genome shotgun (WGS) entry which is preliminary data.</text>
</comment>
<evidence type="ECO:0000313" key="3">
    <source>
        <dbReference type="EMBL" id="MCQ5121495.1"/>
    </source>
</evidence>
<evidence type="ECO:0000313" key="4">
    <source>
        <dbReference type="Proteomes" id="UP001524435"/>
    </source>
</evidence>
<dbReference type="Proteomes" id="UP001524435">
    <property type="component" value="Unassembled WGS sequence"/>
</dbReference>
<feature type="region of interest" description="Disordered" evidence="2">
    <location>
        <begin position="34"/>
        <end position="133"/>
    </location>
</feature>
<dbReference type="EMBL" id="JANGCH010000004">
    <property type="protein sequence ID" value="MCQ5121495.1"/>
    <property type="molecule type" value="Genomic_DNA"/>
</dbReference>
<dbReference type="RefSeq" id="WP_102266413.1">
    <property type="nucleotide sequence ID" value="NZ_CALVCM010000031.1"/>
</dbReference>
<name>A0ABT1SLE0_9FIRM</name>
<reference evidence="3 4" key="1">
    <citation type="submission" date="2022-06" db="EMBL/GenBank/DDBJ databases">
        <title>Isolation of gut microbiota from human fecal samples.</title>
        <authorList>
            <person name="Pamer E.G."/>
            <person name="Barat B."/>
            <person name="Waligurski E."/>
            <person name="Medina S."/>
            <person name="Paddock L."/>
            <person name="Mostad J."/>
        </authorList>
    </citation>
    <scope>NUCLEOTIDE SEQUENCE [LARGE SCALE GENOMIC DNA]</scope>
    <source>
        <strain evidence="3 4">DFI.6.1</strain>
    </source>
</reference>
<keyword evidence="4" id="KW-1185">Reference proteome</keyword>
<evidence type="ECO:0000256" key="2">
    <source>
        <dbReference type="SAM" id="MobiDB-lite"/>
    </source>
</evidence>
<proteinExistence type="predicted"/>
<feature type="coiled-coil region" evidence="1">
    <location>
        <begin position="140"/>
        <end position="169"/>
    </location>
</feature>
<keyword evidence="1" id="KW-0175">Coiled coil</keyword>
<organism evidence="3 4">
    <name type="scientific">Massilicoli timonensis</name>
    <dbReference type="NCBI Taxonomy" id="2015901"/>
    <lineage>
        <taxon>Bacteria</taxon>
        <taxon>Bacillati</taxon>
        <taxon>Bacillota</taxon>
        <taxon>Erysipelotrichia</taxon>
        <taxon>Erysipelotrichales</taxon>
        <taxon>Erysipelotrichaceae</taxon>
        <taxon>Massilicoli</taxon>
    </lineage>
</organism>
<sequence length="220" mass="24460">MNVLKKIASYLFEEEEVEDEVIAEDELEPVVFAQEAKKSEPQEQVELSMRMEENKEAAKPVESMPAAHHLGSITADAPKAKSSVKRKPLERNPKQEYEVAPVISPMYGTGKVQDGISQSKGKSPKKQNPLGTIISPMYGAKELEAMSDAAQSELAVKEKEAERAEIVEETLVDIPLDQMLVKDVPVESDDVLQFSLFGEDEIVKHAFSAYDPDDEERKKA</sequence>
<feature type="compositionally biased region" description="Basic and acidic residues" evidence="2">
    <location>
        <begin position="49"/>
        <end position="59"/>
    </location>
</feature>
<accession>A0ABT1SLE0</accession>
<gene>
    <name evidence="3" type="ORF">NE663_04385</name>
</gene>
<evidence type="ECO:0000256" key="1">
    <source>
        <dbReference type="SAM" id="Coils"/>
    </source>
</evidence>
<evidence type="ECO:0008006" key="5">
    <source>
        <dbReference type="Google" id="ProtNLM"/>
    </source>
</evidence>
<protein>
    <recommendedName>
        <fullName evidence="5">Cell division protein FtsK</fullName>
    </recommendedName>
</protein>
<feature type="compositionally biased region" description="Basic and acidic residues" evidence="2">
    <location>
        <begin position="87"/>
        <end position="97"/>
    </location>
</feature>